<reference evidence="2 3" key="1">
    <citation type="journal article" date="2019" name="Environ. Microbiol.">
        <title>At the nexus of three kingdoms: the genome of the mycorrhizal fungus Gigaspora margarita provides insights into plant, endobacterial and fungal interactions.</title>
        <authorList>
            <person name="Venice F."/>
            <person name="Ghignone S."/>
            <person name="Salvioli di Fossalunga A."/>
            <person name="Amselem J."/>
            <person name="Novero M."/>
            <person name="Xianan X."/>
            <person name="Sedzielewska Toro K."/>
            <person name="Morin E."/>
            <person name="Lipzen A."/>
            <person name="Grigoriev I.V."/>
            <person name="Henrissat B."/>
            <person name="Martin F.M."/>
            <person name="Bonfante P."/>
        </authorList>
    </citation>
    <scope>NUCLEOTIDE SEQUENCE [LARGE SCALE GENOMIC DNA]</scope>
    <source>
        <strain evidence="2 3">BEG34</strain>
    </source>
</reference>
<feature type="compositionally biased region" description="Basic residues" evidence="1">
    <location>
        <begin position="112"/>
        <end position="139"/>
    </location>
</feature>
<gene>
    <name evidence="2" type="ORF">F8M41_004509</name>
</gene>
<feature type="region of interest" description="Disordered" evidence="1">
    <location>
        <begin position="178"/>
        <end position="202"/>
    </location>
</feature>
<organism evidence="2 3">
    <name type="scientific">Gigaspora margarita</name>
    <dbReference type="NCBI Taxonomy" id="4874"/>
    <lineage>
        <taxon>Eukaryota</taxon>
        <taxon>Fungi</taxon>
        <taxon>Fungi incertae sedis</taxon>
        <taxon>Mucoromycota</taxon>
        <taxon>Glomeromycotina</taxon>
        <taxon>Glomeromycetes</taxon>
        <taxon>Diversisporales</taxon>
        <taxon>Gigasporaceae</taxon>
        <taxon>Gigaspora</taxon>
    </lineage>
</organism>
<evidence type="ECO:0000256" key="1">
    <source>
        <dbReference type="SAM" id="MobiDB-lite"/>
    </source>
</evidence>
<sequence>MNSSQKKQSLASEKHIFEAKPKQVYQVNSNTEAIRQFIEIIKQAKKTLAKKPGPGKEKADKIHIDQFLNDLVKDDPDPDPNSFYDDDDPIEDIRKQLEDLHINQTKIEKAIKKNSSKPKSSRRKTKSKSKSKTQKKKSSSRSSGKSIQVPVYKSQREIFKPEINLTFHKQDLVQVSTDCSRPKGSLLRNSPSSKDNNILLEK</sequence>
<dbReference type="EMBL" id="WTPW01000142">
    <property type="protein sequence ID" value="KAF0542524.1"/>
    <property type="molecule type" value="Genomic_DNA"/>
</dbReference>
<feature type="compositionally biased region" description="Basic and acidic residues" evidence="1">
    <location>
        <begin position="91"/>
        <end position="111"/>
    </location>
</feature>
<dbReference type="Proteomes" id="UP000439903">
    <property type="component" value="Unassembled WGS sequence"/>
</dbReference>
<keyword evidence="3" id="KW-1185">Reference proteome</keyword>
<evidence type="ECO:0000313" key="3">
    <source>
        <dbReference type="Proteomes" id="UP000439903"/>
    </source>
</evidence>
<proteinExistence type="predicted"/>
<dbReference type="AlphaFoldDB" id="A0A8H4ES22"/>
<accession>A0A8H4ES22</accession>
<feature type="compositionally biased region" description="Basic and acidic residues" evidence="1">
    <location>
        <begin position="54"/>
        <end position="64"/>
    </location>
</feature>
<feature type="compositionally biased region" description="Polar residues" evidence="1">
    <location>
        <begin position="187"/>
        <end position="196"/>
    </location>
</feature>
<comment type="caution">
    <text evidence="2">The sequence shown here is derived from an EMBL/GenBank/DDBJ whole genome shotgun (WGS) entry which is preliminary data.</text>
</comment>
<protein>
    <submittedName>
        <fullName evidence="2">Uncharacterized protein</fullName>
    </submittedName>
</protein>
<name>A0A8H4ES22_GIGMA</name>
<feature type="region of interest" description="Disordered" evidence="1">
    <location>
        <begin position="46"/>
        <end position="153"/>
    </location>
</feature>
<evidence type="ECO:0000313" key="2">
    <source>
        <dbReference type="EMBL" id="KAF0542524.1"/>
    </source>
</evidence>